<evidence type="ECO:0000256" key="6">
    <source>
        <dbReference type="SAM" id="Phobius"/>
    </source>
</evidence>
<feature type="transmembrane region" description="Helical" evidence="6">
    <location>
        <begin position="44"/>
        <end position="62"/>
    </location>
</feature>
<dbReference type="SUPFAM" id="SSF81321">
    <property type="entry name" value="Family A G protein-coupled receptor-like"/>
    <property type="match status" value="1"/>
</dbReference>
<dbReference type="CDD" id="cd00637">
    <property type="entry name" value="7tm_classA_rhodopsin-like"/>
    <property type="match status" value="1"/>
</dbReference>
<comment type="subcellular location">
    <subcellularLocation>
        <location evidence="1">Membrane</location>
    </subcellularLocation>
</comment>
<evidence type="ECO:0000256" key="2">
    <source>
        <dbReference type="ARBA" id="ARBA00022692"/>
    </source>
</evidence>
<dbReference type="PANTHER" id="PTHR45698">
    <property type="entry name" value="TRACE AMINE-ASSOCIATED RECEPTOR 19N-RELATED"/>
    <property type="match status" value="1"/>
</dbReference>
<evidence type="ECO:0000256" key="5">
    <source>
        <dbReference type="RuleBase" id="RU000688"/>
    </source>
</evidence>
<dbReference type="FunFam" id="1.20.1070.10:FF:000368">
    <property type="entry name" value="Predicted protein"/>
    <property type="match status" value="1"/>
</dbReference>
<keyword evidence="3 6" id="KW-1133">Transmembrane helix</keyword>
<evidence type="ECO:0000259" key="7">
    <source>
        <dbReference type="PROSITE" id="PS50262"/>
    </source>
</evidence>
<dbReference type="GeneID" id="116302258"/>
<protein>
    <submittedName>
        <fullName evidence="9 10">Neuropeptide FF receptor 2-like</fullName>
    </submittedName>
</protein>
<keyword evidence="8" id="KW-1185">Reference proteome</keyword>
<dbReference type="PROSITE" id="PS50262">
    <property type="entry name" value="G_PROTEIN_RECEP_F1_2"/>
    <property type="match status" value="1"/>
</dbReference>
<dbReference type="Gene3D" id="1.20.1070.10">
    <property type="entry name" value="Rhodopsin 7-helix transmembrane proteins"/>
    <property type="match status" value="1"/>
</dbReference>
<dbReference type="GO" id="GO:0004930">
    <property type="term" value="F:G protein-coupled receptor activity"/>
    <property type="evidence" value="ECO:0007669"/>
    <property type="project" value="UniProtKB-KW"/>
</dbReference>
<dbReference type="InterPro" id="IPR017452">
    <property type="entry name" value="GPCR_Rhodpsn_7TM"/>
</dbReference>
<keyword evidence="4 6" id="KW-0472">Membrane</keyword>
<feature type="transmembrane region" description="Helical" evidence="6">
    <location>
        <begin position="128"/>
        <end position="150"/>
    </location>
</feature>
<dbReference type="InterPro" id="IPR000276">
    <property type="entry name" value="GPCR_Rhodpsn"/>
</dbReference>
<feature type="domain" description="G-protein coupled receptors family 1 profile" evidence="7">
    <location>
        <begin position="23"/>
        <end position="274"/>
    </location>
</feature>
<evidence type="ECO:0000313" key="9">
    <source>
        <dbReference type="RefSeq" id="XP_031567349.1"/>
    </source>
</evidence>
<sequence>MLSPTDIAIMSFFIFLIVVDIVGNILLVYIIISTPKQQRQVRDIIVLNMSVADIMVGVFFFPRHVLRHAFTYPYGVTGDWLCKFVTGGNFSWVGSTASSFSVIVLAFERYFAVIYPFKQRFTLKKVKMTVIVCWLYAVIFMSPLFFVVVYSKAGNSCIEHWTKESEASAFSTLTLIFLLIIPVALMAFLYGRVIRKLWFGKSQSTVRPAQHSVIKSRKTVTKMLLIVTVVYIICWSSDLIIYMLLASSWNSKDPKYSLPEALVLLNSAVNPIIFIVYSQRFRKQLMRILGLRRNDVSTLEGDQCHSTRKITNQPPEEMRVETLSSHAF</sequence>
<name>A0A6P8IL10_ACTTE</name>
<dbReference type="SMART" id="SM01381">
    <property type="entry name" value="7TM_GPCR_Srsx"/>
    <property type="match status" value="1"/>
</dbReference>
<evidence type="ECO:0000256" key="3">
    <source>
        <dbReference type="ARBA" id="ARBA00022989"/>
    </source>
</evidence>
<dbReference type="KEGG" id="aten:116302258"/>
<dbReference type="PRINTS" id="PR00237">
    <property type="entry name" value="GPCRRHODOPSN"/>
</dbReference>
<dbReference type="RefSeq" id="XP_031567349.1">
    <property type="nucleotide sequence ID" value="XM_031711489.1"/>
</dbReference>
<dbReference type="Proteomes" id="UP000515163">
    <property type="component" value="Unplaced"/>
</dbReference>
<accession>A0A6P8IL10</accession>
<evidence type="ECO:0000313" key="8">
    <source>
        <dbReference type="Proteomes" id="UP000515163"/>
    </source>
</evidence>
<feature type="transmembrane region" description="Helical" evidence="6">
    <location>
        <begin position="90"/>
        <end position="107"/>
    </location>
</feature>
<gene>
    <name evidence="9 10" type="primary">LOC116302258</name>
</gene>
<dbReference type="OrthoDB" id="5963239at2759"/>
<dbReference type="RefSeq" id="XP_031567350.1">
    <property type="nucleotide sequence ID" value="XM_031711490.1"/>
</dbReference>
<evidence type="ECO:0000313" key="10">
    <source>
        <dbReference type="RefSeq" id="XP_031567350.1"/>
    </source>
</evidence>
<proteinExistence type="inferred from homology"/>
<evidence type="ECO:0000256" key="4">
    <source>
        <dbReference type="ARBA" id="ARBA00023136"/>
    </source>
</evidence>
<keyword evidence="5" id="KW-0675">Receptor</keyword>
<keyword evidence="5" id="KW-0297">G-protein coupled receptor</keyword>
<dbReference type="Pfam" id="PF00001">
    <property type="entry name" value="7tm_1"/>
    <property type="match status" value="1"/>
</dbReference>
<feature type="transmembrane region" description="Helical" evidence="6">
    <location>
        <begin position="12"/>
        <end position="32"/>
    </location>
</feature>
<feature type="transmembrane region" description="Helical" evidence="6">
    <location>
        <begin position="224"/>
        <end position="245"/>
    </location>
</feature>
<dbReference type="GO" id="GO:0016020">
    <property type="term" value="C:membrane"/>
    <property type="evidence" value="ECO:0007669"/>
    <property type="project" value="UniProtKB-SubCell"/>
</dbReference>
<dbReference type="PANTHER" id="PTHR45698:SF1">
    <property type="entry name" value="TRACE AMINE-ASSOCIATED RECEPTOR 13C-LIKE"/>
    <property type="match status" value="1"/>
</dbReference>
<keyword evidence="5" id="KW-0807">Transducer</keyword>
<evidence type="ECO:0000256" key="1">
    <source>
        <dbReference type="ARBA" id="ARBA00004370"/>
    </source>
</evidence>
<organism evidence="8 10">
    <name type="scientific">Actinia tenebrosa</name>
    <name type="common">Australian red waratah sea anemone</name>
    <dbReference type="NCBI Taxonomy" id="6105"/>
    <lineage>
        <taxon>Eukaryota</taxon>
        <taxon>Metazoa</taxon>
        <taxon>Cnidaria</taxon>
        <taxon>Anthozoa</taxon>
        <taxon>Hexacorallia</taxon>
        <taxon>Actiniaria</taxon>
        <taxon>Actiniidae</taxon>
        <taxon>Actinia</taxon>
    </lineage>
</organism>
<keyword evidence="2 5" id="KW-0812">Transmembrane</keyword>
<feature type="transmembrane region" description="Helical" evidence="6">
    <location>
        <begin position="170"/>
        <end position="191"/>
    </location>
</feature>
<comment type="similarity">
    <text evidence="5">Belongs to the G-protein coupled receptor 1 family.</text>
</comment>
<reference evidence="9 10" key="1">
    <citation type="submission" date="2025-04" db="UniProtKB">
        <authorList>
            <consortium name="RefSeq"/>
        </authorList>
    </citation>
    <scope>IDENTIFICATION</scope>
    <source>
        <tissue evidence="9 10">Tentacle</tissue>
    </source>
</reference>
<feature type="transmembrane region" description="Helical" evidence="6">
    <location>
        <begin position="257"/>
        <end position="277"/>
    </location>
</feature>
<dbReference type="AlphaFoldDB" id="A0A6P8IL10"/>
<dbReference type="PROSITE" id="PS00237">
    <property type="entry name" value="G_PROTEIN_RECEP_F1_1"/>
    <property type="match status" value="1"/>
</dbReference>